<dbReference type="InterPro" id="IPR035994">
    <property type="entry name" value="Nucleoside_phosphorylase_sf"/>
</dbReference>
<dbReference type="SUPFAM" id="SSF53167">
    <property type="entry name" value="Purine and uridine phosphorylases"/>
    <property type="match status" value="1"/>
</dbReference>
<dbReference type="InterPro" id="IPR053137">
    <property type="entry name" value="NLR-like"/>
</dbReference>
<dbReference type="PANTHER" id="PTHR46082:SF11">
    <property type="entry name" value="AAA+ ATPASE DOMAIN-CONTAINING PROTEIN-RELATED"/>
    <property type="match status" value="1"/>
</dbReference>
<feature type="compositionally biased region" description="Polar residues" evidence="1">
    <location>
        <begin position="763"/>
        <end position="775"/>
    </location>
</feature>
<feature type="compositionally biased region" description="Polar residues" evidence="1">
    <location>
        <begin position="611"/>
        <end position="620"/>
    </location>
</feature>
<feature type="region of interest" description="Disordered" evidence="1">
    <location>
        <begin position="600"/>
        <end position="620"/>
    </location>
</feature>
<dbReference type="Proteomes" id="UP000809789">
    <property type="component" value="Unassembled WGS sequence"/>
</dbReference>
<evidence type="ECO:0000313" key="3">
    <source>
        <dbReference type="Proteomes" id="UP000809789"/>
    </source>
</evidence>
<feature type="region of interest" description="Disordered" evidence="1">
    <location>
        <begin position="744"/>
        <end position="775"/>
    </location>
</feature>
<reference evidence="2" key="1">
    <citation type="submission" date="2021-07" db="EMBL/GenBank/DDBJ databases">
        <title>Elsinoe batatas strain:CRI-CJ2 Genome sequencing and assembly.</title>
        <authorList>
            <person name="Huang L."/>
        </authorList>
    </citation>
    <scope>NUCLEOTIDE SEQUENCE</scope>
    <source>
        <strain evidence="2">CRI-CJ2</strain>
    </source>
</reference>
<evidence type="ECO:0000313" key="2">
    <source>
        <dbReference type="EMBL" id="KAG8627668.1"/>
    </source>
</evidence>
<comment type="caution">
    <text evidence="2">The sequence shown here is derived from an EMBL/GenBank/DDBJ whole genome shotgun (WGS) entry which is preliminary data.</text>
</comment>
<dbReference type="GO" id="GO:0003824">
    <property type="term" value="F:catalytic activity"/>
    <property type="evidence" value="ECO:0007669"/>
    <property type="project" value="InterPro"/>
</dbReference>
<sequence length="1129" mass="125185">MARTLRFEDYTIAWIAVLQIEAQAAVRVLDVQHEGKFPVSSNDDYIFIGGNINDHNVVIATLPDGQNHGVGAAAALAGHIKARFPNLWFSLLVGVAAGVPNLQVSDPSQRRDIRLGDVLVCVPEKDNTGVIQYDLGVCVSSDEGVGFTPNGRQAETIAVVRSAVSHIRLTKRKPFEHGQPFATLLEELQADHDEDLFDCPPHQEDVLYCTREKGAPASTRTPLERKPRPSDHRTRVWYGKIGSGNTLVRSARRRDMLRDQYDIIGLEMEAAGVMNVLRAGVIRGVCDYADGQKDKRWQPYAAAVAAVYAKGILSSIDPRDEETLTSIPTLVLRSKRSKSAIRDRSQSASKRSRSRSAGRRLWIDRSEAWRSSTRTKGTDYFFHRDDRSGKSTAMSVFADPLENTDHDSTVLARPFKLDNVTVIYHPLNGLPDSGQRSGGQTLAQWCEIESPALMSACSGICKSLKHLALNIDTVETAAGLLSRLANSLLLIIHDIGDIAKRRTIERQDDPSVKKLNAPDRLYTNSQICNQVLQQMGRAIESMVAEDCHQIWLQHTVDALSDVGRYQTLWYLRHCLEVMLGLMQSALDGLQSSYYQTSVVAPRQDRQGQPPGKSTPQQSDITTMENLMPSFVASMSAPLHERRAGSSIDTTSEPAETQLAEMRRILTPQISGTPTSSYEKQWLRSTDYDSPEPVGNPWANGSRASGPAAYDRTRSEPVYTPQHSSTTTSHDWMQYFADAGQLNDQASTSASRGLDDSYSPPNGRDQSLAPNPLRTVNNGSLAYDPIRMAWRLSSRGPPLSSEWVSTPLPISQSAPSGIPTQGSQPYQPRVYQAYRPPVNMDYSLLNITPTPLTVAPKFSALITESQSPPQNNVRAQHNSIVTARWSSTQILQPLQNLRHVLESTLKSSIAKDWHADCLAKTLLASVISLCTLVETFRSVMLTLEGQKWRWTWDESALQLVLTEMNARTTKLMGWDVDVRDLATDSSSPEWLGRPREEAVLDMMKGVQLPIITELEHLLAETKNLIHTAMNIFDVTQEERQGGMDELVQAVATLGFREEQAREALRFTRSADGYHMDKAVKFLAGMSKRDLNLIGEGKAMLREKRDHSQVGQGVMMYASLAEATGGLRPPD</sequence>
<dbReference type="AlphaFoldDB" id="A0A8K0L8H6"/>
<evidence type="ECO:0008006" key="4">
    <source>
        <dbReference type="Google" id="ProtNLM"/>
    </source>
</evidence>
<protein>
    <recommendedName>
        <fullName evidence="4">Nucleoside phosphorylase domain-containing protein</fullName>
    </recommendedName>
</protein>
<keyword evidence="3" id="KW-1185">Reference proteome</keyword>
<organism evidence="2 3">
    <name type="scientific">Elsinoe batatas</name>
    <dbReference type="NCBI Taxonomy" id="2601811"/>
    <lineage>
        <taxon>Eukaryota</taxon>
        <taxon>Fungi</taxon>
        <taxon>Dikarya</taxon>
        <taxon>Ascomycota</taxon>
        <taxon>Pezizomycotina</taxon>
        <taxon>Dothideomycetes</taxon>
        <taxon>Dothideomycetidae</taxon>
        <taxon>Myriangiales</taxon>
        <taxon>Elsinoaceae</taxon>
        <taxon>Elsinoe</taxon>
    </lineage>
</organism>
<dbReference type="GO" id="GO:0009116">
    <property type="term" value="P:nucleoside metabolic process"/>
    <property type="evidence" value="ECO:0007669"/>
    <property type="project" value="InterPro"/>
</dbReference>
<gene>
    <name evidence="2" type="ORF">KVT40_005151</name>
</gene>
<dbReference type="Gene3D" id="3.40.50.1580">
    <property type="entry name" value="Nucleoside phosphorylase domain"/>
    <property type="match status" value="1"/>
</dbReference>
<evidence type="ECO:0000256" key="1">
    <source>
        <dbReference type="SAM" id="MobiDB-lite"/>
    </source>
</evidence>
<dbReference type="EMBL" id="JAESVG020000005">
    <property type="protein sequence ID" value="KAG8627668.1"/>
    <property type="molecule type" value="Genomic_DNA"/>
</dbReference>
<dbReference type="PANTHER" id="PTHR46082">
    <property type="entry name" value="ATP/GTP-BINDING PROTEIN-RELATED"/>
    <property type="match status" value="1"/>
</dbReference>
<feature type="region of interest" description="Disordered" evidence="1">
    <location>
        <begin position="685"/>
        <end position="725"/>
    </location>
</feature>
<accession>A0A8K0L8H6</accession>
<dbReference type="OrthoDB" id="1658288at2759"/>
<name>A0A8K0L8H6_9PEZI</name>
<proteinExistence type="predicted"/>